<dbReference type="InterPro" id="IPR031107">
    <property type="entry name" value="Small_HSP"/>
</dbReference>
<dbReference type="OrthoDB" id="198277at2157"/>
<evidence type="ECO:0000256" key="1">
    <source>
        <dbReference type="PROSITE-ProRule" id="PRU00285"/>
    </source>
</evidence>
<dbReference type="AlphaFoldDB" id="A0A368NAK2"/>
<gene>
    <name evidence="4" type="ORF">DU504_04045</name>
</gene>
<comment type="caution">
    <text evidence="4">The sequence shown here is derived from an EMBL/GenBank/DDBJ whole genome shotgun (WGS) entry which is preliminary data.</text>
</comment>
<dbReference type="Gene3D" id="2.60.40.790">
    <property type="match status" value="1"/>
</dbReference>
<evidence type="ECO:0000256" key="2">
    <source>
        <dbReference type="RuleBase" id="RU003616"/>
    </source>
</evidence>
<dbReference type="EMBL" id="QPHM01000001">
    <property type="protein sequence ID" value="RCU46551.1"/>
    <property type="molecule type" value="Genomic_DNA"/>
</dbReference>
<sequence>MQPNDYFSDFDDLFERMTGDRWGMFGRYNRAGDGDGGSDFAIDVAHHDGELVVTADVPGFEKSDFGISVDGDLLTIRADSEQSSDIDEDAYVRRERRHRSIRRTIRLPADVDGEGASASYRNGVLTVTIPVDADADVRHIDVE</sequence>
<dbReference type="InterPro" id="IPR008978">
    <property type="entry name" value="HSP20-like_chaperone"/>
</dbReference>
<dbReference type="PANTHER" id="PTHR11527">
    <property type="entry name" value="HEAT-SHOCK PROTEIN 20 FAMILY MEMBER"/>
    <property type="match status" value="1"/>
</dbReference>
<evidence type="ECO:0000259" key="3">
    <source>
        <dbReference type="PROSITE" id="PS01031"/>
    </source>
</evidence>
<dbReference type="CDD" id="cd06464">
    <property type="entry name" value="ACD_sHsps-like"/>
    <property type="match status" value="1"/>
</dbReference>
<dbReference type="Proteomes" id="UP000252189">
    <property type="component" value="Unassembled WGS sequence"/>
</dbReference>
<evidence type="ECO:0000313" key="5">
    <source>
        <dbReference type="Proteomes" id="UP000252189"/>
    </source>
</evidence>
<name>A0A368NAK2_9EURY</name>
<dbReference type="Pfam" id="PF00011">
    <property type="entry name" value="HSP20"/>
    <property type="match status" value="1"/>
</dbReference>
<keyword evidence="5" id="KW-1185">Reference proteome</keyword>
<organism evidence="4 5">
    <name type="scientific">Haloplanus salinus</name>
    <dbReference type="NCBI Taxonomy" id="1126245"/>
    <lineage>
        <taxon>Archaea</taxon>
        <taxon>Methanobacteriati</taxon>
        <taxon>Methanobacteriota</taxon>
        <taxon>Stenosarchaea group</taxon>
        <taxon>Halobacteria</taxon>
        <taxon>Halobacteriales</taxon>
        <taxon>Haloferacaceae</taxon>
        <taxon>Haloplanus</taxon>
    </lineage>
</organism>
<comment type="similarity">
    <text evidence="1 2">Belongs to the small heat shock protein (HSP20) family.</text>
</comment>
<accession>A0A368NAK2</accession>
<feature type="domain" description="SHSP" evidence="3">
    <location>
        <begin position="31"/>
        <end position="143"/>
    </location>
</feature>
<reference evidence="4 5" key="1">
    <citation type="submission" date="2018-07" db="EMBL/GenBank/DDBJ databases">
        <title>Genome sequences of Haloplanus salinus JCM 18368T.</title>
        <authorList>
            <person name="Kim Y.B."/>
            <person name="Roh S.W."/>
        </authorList>
    </citation>
    <scope>NUCLEOTIDE SEQUENCE [LARGE SCALE GENOMIC DNA]</scope>
    <source>
        <strain evidence="4 5">JCM 18368</strain>
    </source>
</reference>
<dbReference type="SUPFAM" id="SSF49764">
    <property type="entry name" value="HSP20-like chaperones"/>
    <property type="match status" value="1"/>
</dbReference>
<evidence type="ECO:0000313" key="4">
    <source>
        <dbReference type="EMBL" id="RCU46551.1"/>
    </source>
</evidence>
<dbReference type="InterPro" id="IPR002068">
    <property type="entry name" value="A-crystallin/Hsp20_dom"/>
</dbReference>
<dbReference type="RefSeq" id="WP_114448103.1">
    <property type="nucleotide sequence ID" value="NZ_QPHM01000001.1"/>
</dbReference>
<proteinExistence type="inferred from homology"/>
<dbReference type="PROSITE" id="PS01031">
    <property type="entry name" value="SHSP"/>
    <property type="match status" value="1"/>
</dbReference>
<protein>
    <submittedName>
        <fullName evidence="4">Hsp20/alpha crystallin family protein</fullName>
    </submittedName>
</protein>